<comment type="similarity">
    <text evidence="4">Belongs to the cyclophilin-type PPIase family.</text>
</comment>
<dbReference type="GO" id="GO:0016018">
    <property type="term" value="F:cyclosporin A binding"/>
    <property type="evidence" value="ECO:0007669"/>
    <property type="project" value="TreeGrafter"/>
</dbReference>
<dbReference type="GO" id="GO:0003755">
    <property type="term" value="F:peptidyl-prolyl cis-trans isomerase activity"/>
    <property type="evidence" value="ECO:0007669"/>
    <property type="project" value="UniProtKB-UniRule"/>
</dbReference>
<sequence>MKLGGAIVLLFISVLYISNSLFVSAEEPLSESDLEFTNKVYFDIKQKDKDLGRIVIGLYGKVVPKTAENFRQLCISDDPKFGYKNSIFHRVIKKFMIQGGDFVNGNGTGGKSIYGAKFKDENFKLKHTEPGLLSMANAGKNTNGSQFFITTVVTSWLDGRHVVFGKVIEGMDVVKKIEQTNTDFRDRPKSPIVIADCGEIAIEVVEEPAGESAETPAETPVGEKAVKDEL</sequence>
<dbReference type="PROSITE" id="PS50072">
    <property type="entry name" value="CSA_PPIASE_2"/>
    <property type="match status" value="1"/>
</dbReference>
<evidence type="ECO:0000313" key="8">
    <source>
        <dbReference type="Proteomes" id="UP000095038"/>
    </source>
</evidence>
<dbReference type="Proteomes" id="UP000095038">
    <property type="component" value="Unassembled WGS sequence"/>
</dbReference>
<gene>
    <name evidence="7" type="ORF">ASCRUDRAFT_34625</name>
</gene>
<dbReference type="FunCoup" id="A0A1D2VHN9">
    <property type="interactions" value="235"/>
</dbReference>
<evidence type="ECO:0000259" key="6">
    <source>
        <dbReference type="PROSITE" id="PS50072"/>
    </source>
</evidence>
<dbReference type="InterPro" id="IPR020892">
    <property type="entry name" value="Cyclophilin-type_PPIase_CS"/>
</dbReference>
<dbReference type="PRINTS" id="PR00153">
    <property type="entry name" value="CSAPPISMRASE"/>
</dbReference>
<dbReference type="SUPFAM" id="SSF50891">
    <property type="entry name" value="Cyclophilin-like"/>
    <property type="match status" value="1"/>
</dbReference>
<dbReference type="InParanoid" id="A0A1D2VHN9"/>
<dbReference type="PROSITE" id="PS00170">
    <property type="entry name" value="CSA_PPIASE_1"/>
    <property type="match status" value="1"/>
</dbReference>
<dbReference type="GO" id="GO:0005737">
    <property type="term" value="C:cytoplasm"/>
    <property type="evidence" value="ECO:0007669"/>
    <property type="project" value="TreeGrafter"/>
</dbReference>
<evidence type="ECO:0000256" key="4">
    <source>
        <dbReference type="RuleBase" id="RU363019"/>
    </source>
</evidence>
<keyword evidence="3 4" id="KW-0413">Isomerase</keyword>
<dbReference type="AlphaFoldDB" id="A0A1D2VHN9"/>
<organism evidence="7 8">
    <name type="scientific">Ascoidea rubescens DSM 1968</name>
    <dbReference type="NCBI Taxonomy" id="1344418"/>
    <lineage>
        <taxon>Eukaryota</taxon>
        <taxon>Fungi</taxon>
        <taxon>Dikarya</taxon>
        <taxon>Ascomycota</taxon>
        <taxon>Saccharomycotina</taxon>
        <taxon>Saccharomycetes</taxon>
        <taxon>Ascoideaceae</taxon>
        <taxon>Ascoidea</taxon>
    </lineage>
</organism>
<feature type="signal peptide" evidence="4">
    <location>
        <begin position="1"/>
        <end position="25"/>
    </location>
</feature>
<dbReference type="PANTHER" id="PTHR11071">
    <property type="entry name" value="PEPTIDYL-PROLYL CIS-TRANS ISOMERASE"/>
    <property type="match status" value="1"/>
</dbReference>
<dbReference type="GeneID" id="30964173"/>
<dbReference type="Gene3D" id="2.40.100.10">
    <property type="entry name" value="Cyclophilin-like"/>
    <property type="match status" value="1"/>
</dbReference>
<keyword evidence="4" id="KW-0732">Signal</keyword>
<evidence type="ECO:0000313" key="7">
    <source>
        <dbReference type="EMBL" id="ODV61168.1"/>
    </source>
</evidence>
<keyword evidence="2 4" id="KW-0697">Rotamase</keyword>
<evidence type="ECO:0000256" key="3">
    <source>
        <dbReference type="ARBA" id="ARBA00023235"/>
    </source>
</evidence>
<evidence type="ECO:0000256" key="2">
    <source>
        <dbReference type="ARBA" id="ARBA00023110"/>
    </source>
</evidence>
<dbReference type="InterPro" id="IPR002130">
    <property type="entry name" value="Cyclophilin-type_PPIase_dom"/>
</dbReference>
<comment type="function">
    <text evidence="4">PPIases accelerate the folding of proteins. It catalyzes the cis-trans isomerization of proline imidic peptide bonds in oligopeptides.</text>
</comment>
<accession>A0A1D2VHN9</accession>
<dbReference type="GO" id="GO:0006457">
    <property type="term" value="P:protein folding"/>
    <property type="evidence" value="ECO:0007669"/>
    <property type="project" value="InterPro"/>
</dbReference>
<dbReference type="PANTHER" id="PTHR11071:SF561">
    <property type="entry name" value="PEPTIDYL-PROLYL CIS-TRANS ISOMERASE D-RELATED"/>
    <property type="match status" value="1"/>
</dbReference>
<dbReference type="Pfam" id="PF00160">
    <property type="entry name" value="Pro_isomerase"/>
    <property type="match status" value="1"/>
</dbReference>
<evidence type="ECO:0000256" key="5">
    <source>
        <dbReference type="SAM" id="MobiDB-lite"/>
    </source>
</evidence>
<dbReference type="FunFam" id="2.40.100.10:FF:000001">
    <property type="entry name" value="Peptidyl-prolyl cis-trans isomerase"/>
    <property type="match status" value="1"/>
</dbReference>
<feature type="domain" description="PPIase cyclophilin-type" evidence="6">
    <location>
        <begin position="41"/>
        <end position="199"/>
    </location>
</feature>
<name>A0A1D2VHN9_9ASCO</name>
<dbReference type="OrthoDB" id="193499at2759"/>
<feature type="region of interest" description="Disordered" evidence="5">
    <location>
        <begin position="207"/>
        <end position="230"/>
    </location>
</feature>
<feature type="chain" id="PRO_5008811451" description="Peptidyl-prolyl cis-trans isomerase" evidence="4">
    <location>
        <begin position="26"/>
        <end position="230"/>
    </location>
</feature>
<proteinExistence type="inferred from homology"/>
<dbReference type="CDD" id="cd01926">
    <property type="entry name" value="cyclophilin_ABH_like"/>
    <property type="match status" value="1"/>
</dbReference>
<evidence type="ECO:0000256" key="1">
    <source>
        <dbReference type="ARBA" id="ARBA00000971"/>
    </source>
</evidence>
<dbReference type="RefSeq" id="XP_020047475.1">
    <property type="nucleotide sequence ID" value="XM_020190537.1"/>
</dbReference>
<dbReference type="STRING" id="1344418.A0A1D2VHN9"/>
<protein>
    <recommendedName>
        <fullName evidence="4">Peptidyl-prolyl cis-trans isomerase</fullName>
        <shortName evidence="4">PPIase</shortName>
        <ecNumber evidence="4">5.2.1.8</ecNumber>
    </recommendedName>
</protein>
<dbReference type="InterPro" id="IPR029000">
    <property type="entry name" value="Cyclophilin-like_dom_sf"/>
</dbReference>
<reference evidence="8" key="1">
    <citation type="submission" date="2016-05" db="EMBL/GenBank/DDBJ databases">
        <title>Comparative genomics of biotechnologically important yeasts.</title>
        <authorList>
            <consortium name="DOE Joint Genome Institute"/>
            <person name="Riley R."/>
            <person name="Haridas S."/>
            <person name="Wolfe K.H."/>
            <person name="Lopes M.R."/>
            <person name="Hittinger C.T."/>
            <person name="Goker M."/>
            <person name="Salamov A."/>
            <person name="Wisecaver J."/>
            <person name="Long T.M."/>
            <person name="Aerts A.L."/>
            <person name="Barry K."/>
            <person name="Choi C."/>
            <person name="Clum A."/>
            <person name="Coughlan A.Y."/>
            <person name="Deshpande S."/>
            <person name="Douglass A.P."/>
            <person name="Hanson S.J."/>
            <person name="Klenk H.-P."/>
            <person name="Labutti K."/>
            <person name="Lapidus A."/>
            <person name="Lindquist E."/>
            <person name="Lipzen A."/>
            <person name="Meier-Kolthoff J.P."/>
            <person name="Ohm R.A."/>
            <person name="Otillar R.P."/>
            <person name="Pangilinan J."/>
            <person name="Peng Y."/>
            <person name="Rokas A."/>
            <person name="Rosa C.A."/>
            <person name="Scheuner C."/>
            <person name="Sibirny A.A."/>
            <person name="Slot J.C."/>
            <person name="Stielow J.B."/>
            <person name="Sun H."/>
            <person name="Kurtzman C.P."/>
            <person name="Blackwell M."/>
            <person name="Grigoriev I.V."/>
            <person name="Jeffries T.W."/>
        </authorList>
    </citation>
    <scope>NUCLEOTIDE SEQUENCE [LARGE SCALE GENOMIC DNA]</scope>
    <source>
        <strain evidence="8">DSM 1968</strain>
    </source>
</reference>
<keyword evidence="8" id="KW-1185">Reference proteome</keyword>
<dbReference type="EMBL" id="KV454480">
    <property type="protein sequence ID" value="ODV61168.1"/>
    <property type="molecule type" value="Genomic_DNA"/>
</dbReference>
<dbReference type="EC" id="5.2.1.8" evidence="4"/>
<comment type="catalytic activity">
    <reaction evidence="1 4">
        <text>[protein]-peptidylproline (omega=180) = [protein]-peptidylproline (omega=0)</text>
        <dbReference type="Rhea" id="RHEA:16237"/>
        <dbReference type="Rhea" id="RHEA-COMP:10747"/>
        <dbReference type="Rhea" id="RHEA-COMP:10748"/>
        <dbReference type="ChEBI" id="CHEBI:83833"/>
        <dbReference type="ChEBI" id="CHEBI:83834"/>
        <dbReference type="EC" id="5.2.1.8"/>
    </reaction>
</comment>